<dbReference type="RefSeq" id="WP_309532286.1">
    <property type="nucleotide sequence ID" value="NZ_CP133721.1"/>
</dbReference>
<evidence type="ECO:0000313" key="2">
    <source>
        <dbReference type="Proteomes" id="UP001180481"/>
    </source>
</evidence>
<accession>A0ABY9RAZ5</accession>
<name>A0ABY9RAZ5_9FLAO</name>
<dbReference type="Proteomes" id="UP001180481">
    <property type="component" value="Chromosome"/>
</dbReference>
<sequence length="181" mass="20634">MKHYFLVIPFLCCFFTFAQEKENKSLDTKKHEIKVGAIKLLAGPILEGTYEYIYSKDFTFGSSVLIDFQQNNDWYENFSITPFARFYFQETQEYGAKGFFVEGFGKFASGDNYVVSTNFSNNTYESKKFTVGVLGLSVGKKWVNHSGFVLETLFGVGRTLGNNTYAPDAFLRGDLSIGYRF</sequence>
<dbReference type="EMBL" id="CP133721">
    <property type="protein sequence ID" value="WMW77959.1"/>
    <property type="molecule type" value="Genomic_DNA"/>
</dbReference>
<evidence type="ECO:0000313" key="1">
    <source>
        <dbReference type="EMBL" id="WMW77959.1"/>
    </source>
</evidence>
<proteinExistence type="predicted"/>
<gene>
    <name evidence="1" type="ORF">RF683_00510</name>
</gene>
<organism evidence="1 2">
    <name type="scientific">Flavobacterium nakdongensis</name>
    <dbReference type="NCBI Taxonomy" id="3073563"/>
    <lineage>
        <taxon>Bacteria</taxon>
        <taxon>Pseudomonadati</taxon>
        <taxon>Bacteroidota</taxon>
        <taxon>Flavobacteriia</taxon>
        <taxon>Flavobacteriales</taxon>
        <taxon>Flavobacteriaceae</taxon>
        <taxon>Flavobacterium</taxon>
    </lineage>
</organism>
<protein>
    <recommendedName>
        <fullName evidence="3">DUF3575 domain-containing protein</fullName>
    </recommendedName>
</protein>
<reference evidence="1" key="1">
    <citation type="submission" date="2023-09" db="EMBL/GenBank/DDBJ databases">
        <title>Flavobacterium sp. 20NA77.7 isolated from freshwater.</title>
        <authorList>
            <person name="Le V."/>
            <person name="Ko S.-R."/>
            <person name="Ahn C.-Y."/>
            <person name="Oh H.-M."/>
        </authorList>
    </citation>
    <scope>NUCLEOTIDE SEQUENCE</scope>
    <source>
        <strain evidence="1">20NA77.7</strain>
    </source>
</reference>
<keyword evidence="2" id="KW-1185">Reference proteome</keyword>
<evidence type="ECO:0008006" key="3">
    <source>
        <dbReference type="Google" id="ProtNLM"/>
    </source>
</evidence>